<proteinExistence type="predicted"/>
<dbReference type="RefSeq" id="WP_194371398.1">
    <property type="nucleotide sequence ID" value="NZ_CP054492.1"/>
</dbReference>
<name>A0A7S7RNU3_9BACT</name>
<reference evidence="2 3" key="1">
    <citation type="submission" date="2020-05" db="EMBL/GenBank/DDBJ databases">
        <title>Sulfurimonas marisnigri, sp. nov., and Sulfurimonas baltica, sp. nov., manganese oxide reducing chemolithoautotrophs of the class Epsilonproteobacteria isolated from the pelagic redoxclines of the Black and Baltic Seas and emended description of the genus Sulfurimonas.</title>
        <authorList>
            <person name="Henkel J.V."/>
            <person name="Laudan C."/>
            <person name="Werner J."/>
            <person name="Neu T."/>
            <person name="Plewe S."/>
            <person name="Sproer C."/>
            <person name="Bunk B."/>
            <person name="Schulz-Vogt H.N."/>
        </authorList>
    </citation>
    <scope>NUCLEOTIDE SEQUENCE [LARGE SCALE GENOMIC DNA]</scope>
    <source>
        <strain evidence="2 3">GD2</strain>
    </source>
</reference>
<dbReference type="AlphaFoldDB" id="A0A7S7RNU3"/>
<evidence type="ECO:0000313" key="3">
    <source>
        <dbReference type="Proteomes" id="UP000593994"/>
    </source>
</evidence>
<feature type="transmembrane region" description="Helical" evidence="1">
    <location>
        <begin position="112"/>
        <end position="136"/>
    </location>
</feature>
<feature type="transmembrane region" description="Helical" evidence="1">
    <location>
        <begin position="12"/>
        <end position="30"/>
    </location>
</feature>
<keyword evidence="1" id="KW-0812">Transmembrane</keyword>
<dbReference type="Proteomes" id="UP000593994">
    <property type="component" value="Chromosome"/>
</dbReference>
<accession>A0A7S7RNU3</accession>
<protein>
    <submittedName>
        <fullName evidence="2">Permease</fullName>
    </submittedName>
</protein>
<dbReference type="EMBL" id="CP054492">
    <property type="protein sequence ID" value="QOY52904.1"/>
    <property type="molecule type" value="Genomic_DNA"/>
</dbReference>
<organism evidence="2 3">
    <name type="scientific">Candidatus Sulfurimonas baltica</name>
    <dbReference type="NCBI Taxonomy" id="2740404"/>
    <lineage>
        <taxon>Bacteria</taxon>
        <taxon>Pseudomonadati</taxon>
        <taxon>Campylobacterota</taxon>
        <taxon>Epsilonproteobacteria</taxon>
        <taxon>Campylobacterales</taxon>
        <taxon>Sulfurimonadaceae</taxon>
        <taxon>Sulfurimonas</taxon>
    </lineage>
</organism>
<keyword evidence="1" id="KW-1133">Transmembrane helix</keyword>
<feature type="transmembrane region" description="Helical" evidence="1">
    <location>
        <begin position="81"/>
        <end position="100"/>
    </location>
</feature>
<evidence type="ECO:0000256" key="1">
    <source>
        <dbReference type="SAM" id="Phobius"/>
    </source>
</evidence>
<feature type="transmembrane region" description="Helical" evidence="1">
    <location>
        <begin position="50"/>
        <end position="69"/>
    </location>
</feature>
<evidence type="ECO:0000313" key="2">
    <source>
        <dbReference type="EMBL" id="QOY52904.1"/>
    </source>
</evidence>
<dbReference type="KEGG" id="sbal:HUE88_04240"/>
<gene>
    <name evidence="2" type="ORF">HUE88_04240</name>
</gene>
<keyword evidence="1" id="KW-0472">Membrane</keyword>
<sequence>MKKAFIKASLGFFSMTPMIVATVALVGLMQVHVTPQTLSKLFGHGDILDVLTGTLVGAVSVGQGILSYVIAGELIEQGVSFYAMSAFTLAWVTIGLVQIPAEASVFGLRFTFYRNVLALISTLLVSYFTVISLELLS</sequence>
<keyword evidence="3" id="KW-1185">Reference proteome</keyword>